<dbReference type="Proteomes" id="UP000439903">
    <property type="component" value="Unassembled WGS sequence"/>
</dbReference>
<dbReference type="EMBL" id="WTPW01000076">
    <property type="protein sequence ID" value="KAF0551533.1"/>
    <property type="molecule type" value="Genomic_DNA"/>
</dbReference>
<gene>
    <name evidence="1" type="ORF">F8M41_023294</name>
</gene>
<sequence length="128" mass="15085">MNLEADKEALADGEKYDLLIQGLEQKYLKSSCNKNKLQDLRKHLYSIRLFTKNHRSIKTFSKAFEDLISKIPKNEINTNKKIYCLIEELILGYIRVFPNGKFVKLLNDDDYFDKEINKLNNDNNKIIL</sequence>
<dbReference type="OrthoDB" id="2409081at2759"/>
<protein>
    <submittedName>
        <fullName evidence="1">Uncharacterized protein</fullName>
    </submittedName>
</protein>
<proteinExistence type="predicted"/>
<accession>A0A8H4B127</accession>
<keyword evidence="2" id="KW-1185">Reference proteome</keyword>
<dbReference type="AlphaFoldDB" id="A0A8H4B127"/>
<name>A0A8H4B127_GIGMA</name>
<reference evidence="1 2" key="1">
    <citation type="journal article" date="2019" name="Environ. Microbiol.">
        <title>At the nexus of three kingdoms: the genome of the mycorrhizal fungus Gigaspora margarita provides insights into plant, endobacterial and fungal interactions.</title>
        <authorList>
            <person name="Venice F."/>
            <person name="Ghignone S."/>
            <person name="Salvioli di Fossalunga A."/>
            <person name="Amselem J."/>
            <person name="Novero M."/>
            <person name="Xianan X."/>
            <person name="Sedzielewska Toro K."/>
            <person name="Morin E."/>
            <person name="Lipzen A."/>
            <person name="Grigoriev I.V."/>
            <person name="Henrissat B."/>
            <person name="Martin F.M."/>
            <person name="Bonfante P."/>
        </authorList>
    </citation>
    <scope>NUCLEOTIDE SEQUENCE [LARGE SCALE GENOMIC DNA]</scope>
    <source>
        <strain evidence="1 2">BEG34</strain>
    </source>
</reference>
<evidence type="ECO:0000313" key="1">
    <source>
        <dbReference type="EMBL" id="KAF0551533.1"/>
    </source>
</evidence>
<organism evidence="1 2">
    <name type="scientific">Gigaspora margarita</name>
    <dbReference type="NCBI Taxonomy" id="4874"/>
    <lineage>
        <taxon>Eukaryota</taxon>
        <taxon>Fungi</taxon>
        <taxon>Fungi incertae sedis</taxon>
        <taxon>Mucoromycota</taxon>
        <taxon>Glomeromycotina</taxon>
        <taxon>Glomeromycetes</taxon>
        <taxon>Diversisporales</taxon>
        <taxon>Gigasporaceae</taxon>
        <taxon>Gigaspora</taxon>
    </lineage>
</organism>
<evidence type="ECO:0000313" key="2">
    <source>
        <dbReference type="Proteomes" id="UP000439903"/>
    </source>
</evidence>
<comment type="caution">
    <text evidence="1">The sequence shown here is derived from an EMBL/GenBank/DDBJ whole genome shotgun (WGS) entry which is preliminary data.</text>
</comment>